<feature type="transmembrane region" description="Helical" evidence="6">
    <location>
        <begin position="75"/>
        <end position="94"/>
    </location>
</feature>
<dbReference type="Proteomes" id="UP001319080">
    <property type="component" value="Unassembled WGS sequence"/>
</dbReference>
<dbReference type="Pfam" id="PF04138">
    <property type="entry name" value="GtrA_DPMS_TM"/>
    <property type="match status" value="1"/>
</dbReference>
<evidence type="ECO:0000256" key="6">
    <source>
        <dbReference type="SAM" id="Phobius"/>
    </source>
</evidence>
<keyword evidence="5 6" id="KW-0472">Membrane</keyword>
<feature type="transmembrane region" description="Helical" evidence="6">
    <location>
        <begin position="12"/>
        <end position="33"/>
    </location>
</feature>
<keyword evidence="4 6" id="KW-1133">Transmembrane helix</keyword>
<comment type="subcellular location">
    <subcellularLocation>
        <location evidence="1">Membrane</location>
        <topology evidence="1">Multi-pass membrane protein</topology>
    </subcellularLocation>
</comment>
<protein>
    <submittedName>
        <fullName evidence="8">GtrA family protein</fullName>
    </submittedName>
</protein>
<dbReference type="GO" id="GO:0005886">
    <property type="term" value="C:plasma membrane"/>
    <property type="evidence" value="ECO:0007669"/>
    <property type="project" value="TreeGrafter"/>
</dbReference>
<organism evidence="8 9">
    <name type="scientific">Dawidia cretensis</name>
    <dbReference type="NCBI Taxonomy" id="2782350"/>
    <lineage>
        <taxon>Bacteria</taxon>
        <taxon>Pseudomonadati</taxon>
        <taxon>Bacteroidota</taxon>
        <taxon>Cytophagia</taxon>
        <taxon>Cytophagales</taxon>
        <taxon>Chryseotaleaceae</taxon>
        <taxon>Dawidia</taxon>
    </lineage>
</organism>
<evidence type="ECO:0000256" key="4">
    <source>
        <dbReference type="ARBA" id="ARBA00022989"/>
    </source>
</evidence>
<evidence type="ECO:0000256" key="3">
    <source>
        <dbReference type="ARBA" id="ARBA00022692"/>
    </source>
</evidence>
<dbReference type="InterPro" id="IPR051401">
    <property type="entry name" value="GtrA_CellWall_Glycosyl"/>
</dbReference>
<dbReference type="EMBL" id="JAHESE010000011">
    <property type="protein sequence ID" value="MBT1709117.1"/>
    <property type="molecule type" value="Genomic_DNA"/>
</dbReference>
<evidence type="ECO:0000256" key="2">
    <source>
        <dbReference type="ARBA" id="ARBA00009399"/>
    </source>
</evidence>
<dbReference type="GO" id="GO:0000271">
    <property type="term" value="P:polysaccharide biosynthetic process"/>
    <property type="evidence" value="ECO:0007669"/>
    <property type="project" value="InterPro"/>
</dbReference>
<accession>A0AAP2DZY1</accession>
<proteinExistence type="inferred from homology"/>
<dbReference type="PANTHER" id="PTHR38459">
    <property type="entry name" value="PROPHAGE BACTOPRENOL-LINKED GLUCOSE TRANSLOCASE HOMOLOG"/>
    <property type="match status" value="1"/>
</dbReference>
<keyword evidence="9" id="KW-1185">Reference proteome</keyword>
<dbReference type="InterPro" id="IPR007267">
    <property type="entry name" value="GtrA_DPMS_TM"/>
</dbReference>
<dbReference type="RefSeq" id="WP_254084699.1">
    <property type="nucleotide sequence ID" value="NZ_JAHESE010000011.1"/>
</dbReference>
<keyword evidence="3 6" id="KW-0812">Transmembrane</keyword>
<feature type="transmembrane region" description="Helical" evidence="6">
    <location>
        <begin position="106"/>
        <end position="127"/>
    </location>
</feature>
<evidence type="ECO:0000313" key="9">
    <source>
        <dbReference type="Proteomes" id="UP001319080"/>
    </source>
</evidence>
<evidence type="ECO:0000313" key="8">
    <source>
        <dbReference type="EMBL" id="MBT1709117.1"/>
    </source>
</evidence>
<name>A0AAP2DZY1_9BACT</name>
<feature type="domain" description="GtrA/DPMS transmembrane" evidence="7">
    <location>
        <begin position="14"/>
        <end position="129"/>
    </location>
</feature>
<comment type="caution">
    <text evidence="8">The sequence shown here is derived from an EMBL/GenBank/DDBJ whole genome shotgun (WGS) entry which is preliminary data.</text>
</comment>
<evidence type="ECO:0000256" key="1">
    <source>
        <dbReference type="ARBA" id="ARBA00004141"/>
    </source>
</evidence>
<evidence type="ECO:0000259" key="7">
    <source>
        <dbReference type="Pfam" id="PF04138"/>
    </source>
</evidence>
<feature type="transmembrane region" description="Helical" evidence="6">
    <location>
        <begin position="42"/>
        <end position="63"/>
    </location>
</feature>
<dbReference type="PANTHER" id="PTHR38459:SF1">
    <property type="entry name" value="PROPHAGE BACTOPRENOL-LINKED GLUCOSE TRANSLOCASE HOMOLOG"/>
    <property type="match status" value="1"/>
</dbReference>
<dbReference type="AlphaFoldDB" id="A0AAP2DZY1"/>
<sequence length="130" mass="14692">MNEPIIDIFIKFLKFGLVGVSGLAVDFGLTFLCKEKLKLNKYIANCIGFLSAASSNFAINRMWTFASADPDITNQYMKFIGVSLVGLLLSYTILKLIHEQLNWNFYLAKLTAIGFVMSWNFAINLIFTFV</sequence>
<reference evidence="8 9" key="1">
    <citation type="submission" date="2021-05" db="EMBL/GenBank/DDBJ databases">
        <title>A Polyphasic approach of four new species of the genus Ohtaekwangia: Ohtaekwangia histidinii sp. nov., Ohtaekwangia cretensis sp. nov., Ohtaekwangia indiensis sp. nov., Ohtaekwangia reichenbachii sp. nov. from diverse environment.</title>
        <authorList>
            <person name="Octaviana S."/>
        </authorList>
    </citation>
    <scope>NUCLEOTIDE SEQUENCE [LARGE SCALE GENOMIC DNA]</scope>
    <source>
        <strain evidence="8 9">PWU5</strain>
    </source>
</reference>
<gene>
    <name evidence="8" type="ORF">KK062_12820</name>
</gene>
<comment type="similarity">
    <text evidence="2">Belongs to the GtrA family.</text>
</comment>
<evidence type="ECO:0000256" key="5">
    <source>
        <dbReference type="ARBA" id="ARBA00023136"/>
    </source>
</evidence>